<sequence>MSYFPESITRVSCSPLWRSLAHIWEEFCPNIAWCICDGSLVDVWHDIWVPDVGRLCDHVTDPTVPLRYPTFSTLMAPSGSWNLSLLSSIFPATVAHRILSIRCPLPNSGSDFCRWRWDNRFTISSAYSKCVVTALAPCSNSWNVIWSQPIPQRLRTFLWLVFRQRLMTNLERQRHCLGTSSACPRCGSCETILHVLRDCSKARHVWSVIFGNVLATHFYVDTLDCWLLGNLRCSMPTPFSNIPWPVLFASTCWYIWKSRNDSIFAGIDAPIANISSRVIAWSRHYSSVSSTVQVHQSARDIPIPGWSAPSSPWVCLNTDGAACLHSSYAKAGGVIRDCNGSWIAGFGRGIGIADAFTAELWAIHDGLSLAWRLGFRFVQVQSDCLKVISELSDTSAAHGFSVLLRGILSFRQRNWVIQFLWVPRSANTVADSLLKRISPTHFDMIHFDDPPDYIQTLLDHDMNSHHGLTDV</sequence>
<comment type="caution">
    <text evidence="3">The sequence shown here is derived from an EMBL/GenBank/DDBJ whole genome shotgun (WGS) entry which is preliminary data.</text>
</comment>
<evidence type="ECO:0000259" key="1">
    <source>
        <dbReference type="Pfam" id="PF13456"/>
    </source>
</evidence>
<proteinExistence type="predicted"/>
<gene>
    <name evidence="3" type="ORF">V6N12_061581</name>
</gene>
<accession>A0ABR2DXG6</accession>
<reference evidence="3 4" key="1">
    <citation type="journal article" date="2024" name="G3 (Bethesda)">
        <title>Genome assembly of Hibiscus sabdariffa L. provides insights into metabolisms of medicinal natural products.</title>
        <authorList>
            <person name="Kim T."/>
        </authorList>
    </citation>
    <scope>NUCLEOTIDE SEQUENCE [LARGE SCALE GENOMIC DNA]</scope>
    <source>
        <strain evidence="3">TK-2024</strain>
        <tissue evidence="3">Old leaves</tissue>
    </source>
</reference>
<dbReference type="Pfam" id="PF13966">
    <property type="entry name" value="zf-RVT"/>
    <property type="match status" value="1"/>
</dbReference>
<dbReference type="InterPro" id="IPR044730">
    <property type="entry name" value="RNase_H-like_dom_plant"/>
</dbReference>
<dbReference type="InterPro" id="IPR002156">
    <property type="entry name" value="RNaseH_domain"/>
</dbReference>
<evidence type="ECO:0000313" key="4">
    <source>
        <dbReference type="Proteomes" id="UP001472677"/>
    </source>
</evidence>
<dbReference type="PANTHER" id="PTHR47723">
    <property type="entry name" value="OS05G0353850 PROTEIN"/>
    <property type="match status" value="1"/>
</dbReference>
<name>A0ABR2DXG6_9ROSI</name>
<dbReference type="PANTHER" id="PTHR47723:SF13">
    <property type="entry name" value="PUTATIVE-RELATED"/>
    <property type="match status" value="1"/>
</dbReference>
<dbReference type="InterPro" id="IPR036397">
    <property type="entry name" value="RNaseH_sf"/>
</dbReference>
<organism evidence="3 4">
    <name type="scientific">Hibiscus sabdariffa</name>
    <name type="common">roselle</name>
    <dbReference type="NCBI Taxonomy" id="183260"/>
    <lineage>
        <taxon>Eukaryota</taxon>
        <taxon>Viridiplantae</taxon>
        <taxon>Streptophyta</taxon>
        <taxon>Embryophyta</taxon>
        <taxon>Tracheophyta</taxon>
        <taxon>Spermatophyta</taxon>
        <taxon>Magnoliopsida</taxon>
        <taxon>eudicotyledons</taxon>
        <taxon>Gunneridae</taxon>
        <taxon>Pentapetalae</taxon>
        <taxon>rosids</taxon>
        <taxon>malvids</taxon>
        <taxon>Malvales</taxon>
        <taxon>Malvaceae</taxon>
        <taxon>Malvoideae</taxon>
        <taxon>Hibiscus</taxon>
    </lineage>
</organism>
<dbReference type="Gene3D" id="3.30.420.10">
    <property type="entry name" value="Ribonuclease H-like superfamily/Ribonuclease H"/>
    <property type="match status" value="1"/>
</dbReference>
<evidence type="ECO:0000313" key="3">
    <source>
        <dbReference type="EMBL" id="KAK8548673.1"/>
    </source>
</evidence>
<dbReference type="Proteomes" id="UP001472677">
    <property type="component" value="Unassembled WGS sequence"/>
</dbReference>
<keyword evidence="4" id="KW-1185">Reference proteome</keyword>
<feature type="domain" description="Reverse transcriptase zinc-binding" evidence="2">
    <location>
        <begin position="121"/>
        <end position="206"/>
    </location>
</feature>
<dbReference type="SUPFAM" id="SSF53098">
    <property type="entry name" value="Ribonuclease H-like"/>
    <property type="match status" value="1"/>
</dbReference>
<protein>
    <submittedName>
        <fullName evidence="3">Uncharacterized protein</fullName>
    </submittedName>
</protein>
<dbReference type="InterPro" id="IPR026960">
    <property type="entry name" value="RVT-Znf"/>
</dbReference>
<dbReference type="InterPro" id="IPR012337">
    <property type="entry name" value="RNaseH-like_sf"/>
</dbReference>
<dbReference type="InterPro" id="IPR053151">
    <property type="entry name" value="RNase_H-like"/>
</dbReference>
<evidence type="ECO:0000259" key="2">
    <source>
        <dbReference type="Pfam" id="PF13966"/>
    </source>
</evidence>
<dbReference type="Pfam" id="PF13456">
    <property type="entry name" value="RVT_3"/>
    <property type="match status" value="1"/>
</dbReference>
<feature type="domain" description="RNase H type-1" evidence="1">
    <location>
        <begin position="317"/>
        <end position="435"/>
    </location>
</feature>
<dbReference type="EMBL" id="JBBPBM010000021">
    <property type="protein sequence ID" value="KAK8548673.1"/>
    <property type="molecule type" value="Genomic_DNA"/>
</dbReference>
<dbReference type="CDD" id="cd06222">
    <property type="entry name" value="RNase_H_like"/>
    <property type="match status" value="1"/>
</dbReference>